<dbReference type="HOGENOM" id="CLU_2737339_0_0_4"/>
<dbReference type="EMBL" id="CP010554">
    <property type="protein sequence ID" value="AJP48908.1"/>
    <property type="molecule type" value="Genomic_DNA"/>
</dbReference>
<evidence type="ECO:0000259" key="1">
    <source>
        <dbReference type="Pfam" id="PF15515"/>
    </source>
</evidence>
<organism evidence="2 3">
    <name type="scientific">Rugosibacter aromaticivorans</name>
    <dbReference type="NCBI Taxonomy" id="1565605"/>
    <lineage>
        <taxon>Bacteria</taxon>
        <taxon>Pseudomonadati</taxon>
        <taxon>Pseudomonadota</taxon>
        <taxon>Betaproteobacteria</taxon>
        <taxon>Nitrosomonadales</taxon>
        <taxon>Sterolibacteriaceae</taxon>
        <taxon>Rugosibacter</taxon>
    </lineage>
</organism>
<dbReference type="AlphaFoldDB" id="A0A0C5JAS3"/>
<dbReference type="Pfam" id="PF15515">
    <property type="entry name" value="MvaI_BcnI"/>
    <property type="match status" value="1"/>
</dbReference>
<dbReference type="KEGG" id="rbu:PG1C_11695"/>
<dbReference type="Proteomes" id="UP000061603">
    <property type="component" value="Chromosome"/>
</dbReference>
<accession>A0A0C5JAS3</accession>
<keyword evidence="3" id="KW-1185">Reference proteome</keyword>
<protein>
    <recommendedName>
        <fullName evidence="1">MvaI/BcnI restriction endonuclease domain-containing protein</fullName>
    </recommendedName>
</protein>
<feature type="domain" description="MvaI/BcnI restriction endonuclease" evidence="1">
    <location>
        <begin position="10"/>
        <end position="60"/>
    </location>
</feature>
<gene>
    <name evidence="2" type="ORF">PG1C_11695</name>
</gene>
<evidence type="ECO:0000313" key="2">
    <source>
        <dbReference type="EMBL" id="AJP48908.1"/>
    </source>
</evidence>
<dbReference type="InterPro" id="IPR029127">
    <property type="entry name" value="MvaI_BcnI"/>
</dbReference>
<evidence type="ECO:0000313" key="3">
    <source>
        <dbReference type="Proteomes" id="UP000061603"/>
    </source>
</evidence>
<reference evidence="2 3" key="1">
    <citation type="journal article" date="2015" name="Genome Announc.">
        <title>Complete Genome Sequence of a Novel Bacterium within the Family Rhodocyclaceae That Degrades Polycyclic Aromatic Hydrocarbons.</title>
        <authorList>
            <person name="Singleton D.R."/>
            <person name="Dickey A.N."/>
            <person name="Scholl E.H."/>
            <person name="Wright F.A."/>
            <person name="Aitken M.D."/>
        </authorList>
    </citation>
    <scope>NUCLEOTIDE SEQUENCE [LARGE SCALE GENOMIC DNA]</scope>
    <source>
        <strain evidence="3">PG1-Ca6</strain>
    </source>
</reference>
<sequence length="71" mass="7928">MELLTDTGHCAAAWSFSDLMIGWNKKHTQAAYVLYESEKEKAPAYRYFSPALMGEGTDLNHSIWQSFAPGG</sequence>
<name>A0A0C5JAS3_9PROT</name>
<proteinExistence type="predicted"/>